<evidence type="ECO:0000313" key="2">
    <source>
        <dbReference type="EMBL" id="OBZ86807.1"/>
    </source>
</evidence>
<keyword evidence="3" id="KW-1185">Reference proteome</keyword>
<dbReference type="EMBL" id="LUGH01000270">
    <property type="protein sequence ID" value="OBZ86807.1"/>
    <property type="molecule type" value="Genomic_DNA"/>
</dbReference>
<dbReference type="InParanoid" id="A0A1C7NCG2"/>
<evidence type="ECO:0000256" key="1">
    <source>
        <dbReference type="SAM" id="SignalP"/>
    </source>
</evidence>
<comment type="caution">
    <text evidence="2">The sequence shown here is derived from an EMBL/GenBank/DDBJ whole genome shotgun (WGS) entry which is preliminary data.</text>
</comment>
<proteinExistence type="predicted"/>
<sequence>MVSVSSFLFCGLALVVAVNALPAPETHSLKENHEFNAIVASNFQVQPAGCTDGCCSSARQCCTLMGGTMKNGKCYT</sequence>
<feature type="signal peptide" evidence="1">
    <location>
        <begin position="1"/>
        <end position="20"/>
    </location>
</feature>
<protein>
    <submittedName>
        <fullName evidence="2">Uncharacterized protein</fullName>
    </submittedName>
</protein>
<accession>A0A1C7NCG2</accession>
<feature type="chain" id="PRO_5008889621" evidence="1">
    <location>
        <begin position="21"/>
        <end position="76"/>
    </location>
</feature>
<name>A0A1C7NCG2_9FUNG</name>
<reference evidence="2 3" key="1">
    <citation type="submission" date="2016-03" db="EMBL/GenBank/DDBJ databases">
        <title>Choanephora cucurbitarum.</title>
        <authorList>
            <person name="Min B."/>
            <person name="Park H."/>
            <person name="Park J.-H."/>
            <person name="Shin H.-D."/>
            <person name="Choi I.-G."/>
        </authorList>
    </citation>
    <scope>NUCLEOTIDE SEQUENCE [LARGE SCALE GENOMIC DNA]</scope>
    <source>
        <strain evidence="2 3">KUS-F28377</strain>
    </source>
</reference>
<dbReference type="AlphaFoldDB" id="A0A1C7NCG2"/>
<dbReference type="OrthoDB" id="10311276at2759"/>
<organism evidence="2 3">
    <name type="scientific">Choanephora cucurbitarum</name>
    <dbReference type="NCBI Taxonomy" id="101091"/>
    <lineage>
        <taxon>Eukaryota</taxon>
        <taxon>Fungi</taxon>
        <taxon>Fungi incertae sedis</taxon>
        <taxon>Mucoromycota</taxon>
        <taxon>Mucoromycotina</taxon>
        <taxon>Mucoromycetes</taxon>
        <taxon>Mucorales</taxon>
        <taxon>Mucorineae</taxon>
        <taxon>Choanephoraceae</taxon>
        <taxon>Choanephoroideae</taxon>
        <taxon>Choanephora</taxon>
    </lineage>
</organism>
<keyword evidence="1" id="KW-0732">Signal</keyword>
<evidence type="ECO:0000313" key="3">
    <source>
        <dbReference type="Proteomes" id="UP000093000"/>
    </source>
</evidence>
<dbReference type="Proteomes" id="UP000093000">
    <property type="component" value="Unassembled WGS sequence"/>
</dbReference>
<gene>
    <name evidence="2" type="ORF">A0J61_05140</name>
</gene>